<dbReference type="SUPFAM" id="SSF54427">
    <property type="entry name" value="NTF2-like"/>
    <property type="match status" value="1"/>
</dbReference>
<comment type="caution">
    <text evidence="8">The sequence shown here is derived from an EMBL/GenBank/DDBJ whole genome shotgun (WGS) entry which is preliminary data.</text>
</comment>
<evidence type="ECO:0000256" key="6">
    <source>
        <dbReference type="SAM" id="Phobius"/>
    </source>
</evidence>
<dbReference type="CDD" id="cd16424">
    <property type="entry name" value="VirB8"/>
    <property type="match status" value="1"/>
</dbReference>
<sequence length="243" mass="26997">MKRDPVLENYLAQAQSWELDRAKRSERSAKVAWGVASAATLIALLSVGAVAGLTPLKQPVPVVIRVDSSSGIVDVVPRYEGTTDVEQIVTRNLLQNYVISRERYFYGTAEPDYELVASQNSPKLNQDWAALWAANNPQSPLNVYKDGTAIRTQVRSVTFLKLESGKDKLAQVRFTRYARPGGTGDEQATHWVSTIEFAYVAPSKDEKWRSLNPLGFRVVEYRREPETVSSSTAPAPAAKQDVR</sequence>
<dbReference type="InterPro" id="IPR032710">
    <property type="entry name" value="NTF2-like_dom_sf"/>
</dbReference>
<feature type="domain" description="Bacterial virulence protein VirB8" evidence="7">
    <location>
        <begin position="14"/>
        <end position="226"/>
    </location>
</feature>
<evidence type="ECO:0000256" key="2">
    <source>
        <dbReference type="ARBA" id="ARBA00022692"/>
    </source>
</evidence>
<evidence type="ECO:0000256" key="5">
    <source>
        <dbReference type="SAM" id="MobiDB-lite"/>
    </source>
</evidence>
<dbReference type="PIRSF" id="PIRSF003299">
    <property type="entry name" value="VirB8_PtlE"/>
    <property type="match status" value="1"/>
</dbReference>
<dbReference type="AlphaFoldDB" id="A0A2W5S4P0"/>
<feature type="compositionally biased region" description="Low complexity" evidence="5">
    <location>
        <begin position="233"/>
        <end position="243"/>
    </location>
</feature>
<dbReference type="Gene3D" id="3.10.450.230">
    <property type="entry name" value="VirB8 protein"/>
    <property type="match status" value="1"/>
</dbReference>
<feature type="region of interest" description="Disordered" evidence="5">
    <location>
        <begin position="224"/>
        <end position="243"/>
    </location>
</feature>
<evidence type="ECO:0000256" key="4">
    <source>
        <dbReference type="ARBA" id="ARBA00023136"/>
    </source>
</evidence>
<evidence type="ECO:0000313" key="9">
    <source>
        <dbReference type="Proteomes" id="UP000249135"/>
    </source>
</evidence>
<name>A0A2W5S4P0_VARPD</name>
<feature type="transmembrane region" description="Helical" evidence="6">
    <location>
        <begin position="31"/>
        <end position="53"/>
    </location>
</feature>
<dbReference type="InterPro" id="IPR026264">
    <property type="entry name" value="VirB8/PtlE"/>
</dbReference>
<dbReference type="Pfam" id="PF04335">
    <property type="entry name" value="VirB8"/>
    <property type="match status" value="1"/>
</dbReference>
<accession>A0A2W5S4P0</accession>
<keyword evidence="4 6" id="KW-0472">Membrane</keyword>
<dbReference type="GO" id="GO:0030255">
    <property type="term" value="P:protein secretion by the type IV secretion system"/>
    <property type="evidence" value="ECO:0007669"/>
    <property type="project" value="InterPro"/>
</dbReference>
<organism evidence="8 9">
    <name type="scientific">Variovorax paradoxus</name>
    <dbReference type="NCBI Taxonomy" id="34073"/>
    <lineage>
        <taxon>Bacteria</taxon>
        <taxon>Pseudomonadati</taxon>
        <taxon>Pseudomonadota</taxon>
        <taxon>Betaproteobacteria</taxon>
        <taxon>Burkholderiales</taxon>
        <taxon>Comamonadaceae</taxon>
        <taxon>Variovorax</taxon>
    </lineage>
</organism>
<dbReference type="InterPro" id="IPR007430">
    <property type="entry name" value="VirB8"/>
</dbReference>
<evidence type="ECO:0000313" key="8">
    <source>
        <dbReference type="EMBL" id="PZQ77697.1"/>
    </source>
</evidence>
<dbReference type="EMBL" id="QFPP01000012">
    <property type="protein sequence ID" value="PZQ77697.1"/>
    <property type="molecule type" value="Genomic_DNA"/>
</dbReference>
<reference evidence="8 9" key="1">
    <citation type="submission" date="2017-08" db="EMBL/GenBank/DDBJ databases">
        <title>Infants hospitalized years apart are colonized by the same room-sourced microbial strains.</title>
        <authorList>
            <person name="Brooks B."/>
            <person name="Olm M.R."/>
            <person name="Firek B.A."/>
            <person name="Baker R."/>
            <person name="Thomas B.C."/>
            <person name="Morowitz M.J."/>
            <person name="Banfield J.F."/>
        </authorList>
    </citation>
    <scope>NUCLEOTIDE SEQUENCE [LARGE SCALE GENOMIC DNA]</scope>
    <source>
        <strain evidence="8">S2_005_003_R2_41</strain>
    </source>
</reference>
<evidence type="ECO:0000256" key="3">
    <source>
        <dbReference type="ARBA" id="ARBA00022989"/>
    </source>
</evidence>
<dbReference type="Proteomes" id="UP000249135">
    <property type="component" value="Unassembled WGS sequence"/>
</dbReference>
<gene>
    <name evidence="8" type="ORF">DI563_02840</name>
</gene>
<keyword evidence="3 6" id="KW-1133">Transmembrane helix</keyword>
<keyword evidence="2 6" id="KW-0812">Transmembrane</keyword>
<dbReference type="GO" id="GO:0016020">
    <property type="term" value="C:membrane"/>
    <property type="evidence" value="ECO:0007669"/>
    <property type="project" value="UniProtKB-SubCell"/>
</dbReference>
<evidence type="ECO:0000256" key="1">
    <source>
        <dbReference type="ARBA" id="ARBA00004167"/>
    </source>
</evidence>
<comment type="subcellular location">
    <subcellularLocation>
        <location evidence="1">Membrane</location>
        <topology evidence="1">Single-pass membrane protein</topology>
    </subcellularLocation>
</comment>
<proteinExistence type="predicted"/>
<evidence type="ECO:0000259" key="7">
    <source>
        <dbReference type="Pfam" id="PF04335"/>
    </source>
</evidence>
<protein>
    <recommendedName>
        <fullName evidence="7">Bacterial virulence protein VirB8 domain-containing protein</fullName>
    </recommendedName>
</protein>